<sequence length="151" mass="16032">MTGITDSERIGPLPAGVGDGAAAFYAALHAYAERERIKYTGHEAEMVRQLVLAKDRLDALDAMRAEVDKIAATTDDPEVQLAAVRERLTIMREQRQQAVTLGRQVGQLRLPVGLPEAAGGGKSSGGASLASQHASAAARARWSGRAELRSV</sequence>
<protein>
    <submittedName>
        <fullName evidence="2">Uncharacterized protein</fullName>
    </submittedName>
</protein>
<feature type="region of interest" description="Disordered" evidence="1">
    <location>
        <begin position="116"/>
        <end position="136"/>
    </location>
</feature>
<organism evidence="2 3">
    <name type="scientific">Paractinoplanes ovalisporus</name>
    <dbReference type="NCBI Taxonomy" id="2810368"/>
    <lineage>
        <taxon>Bacteria</taxon>
        <taxon>Bacillati</taxon>
        <taxon>Actinomycetota</taxon>
        <taxon>Actinomycetes</taxon>
        <taxon>Micromonosporales</taxon>
        <taxon>Micromonosporaceae</taxon>
        <taxon>Paractinoplanes</taxon>
    </lineage>
</organism>
<dbReference type="RefSeq" id="WP_203380154.1">
    <property type="nucleotide sequence ID" value="NZ_JAENHP010000013.1"/>
</dbReference>
<feature type="compositionally biased region" description="Low complexity" evidence="1">
    <location>
        <begin position="125"/>
        <end position="136"/>
    </location>
</feature>
<keyword evidence="3" id="KW-1185">Reference proteome</keyword>
<reference evidence="2 3" key="1">
    <citation type="submission" date="2021-01" db="EMBL/GenBank/DDBJ databases">
        <title>Actinoplanes sp. nov. LDG1-06 isolated from lichen.</title>
        <authorList>
            <person name="Saeng-In P."/>
            <person name="Phongsopitanun W."/>
            <person name="Kanchanasin P."/>
            <person name="Yuki M."/>
            <person name="Kudo T."/>
            <person name="Ohkuma M."/>
            <person name="Tanasupawat S."/>
        </authorList>
    </citation>
    <scope>NUCLEOTIDE SEQUENCE [LARGE SCALE GENOMIC DNA]</scope>
    <source>
        <strain evidence="2 3">LDG1-06</strain>
    </source>
</reference>
<gene>
    <name evidence="2" type="ORF">JIG36_32135</name>
</gene>
<evidence type="ECO:0000256" key="1">
    <source>
        <dbReference type="SAM" id="MobiDB-lite"/>
    </source>
</evidence>
<accession>A0ABS2AJZ4</accession>
<comment type="caution">
    <text evidence="2">The sequence shown here is derived from an EMBL/GenBank/DDBJ whole genome shotgun (WGS) entry which is preliminary data.</text>
</comment>
<name>A0ABS2AJZ4_9ACTN</name>
<evidence type="ECO:0000313" key="3">
    <source>
        <dbReference type="Proteomes" id="UP000632138"/>
    </source>
</evidence>
<proteinExistence type="predicted"/>
<dbReference type="EMBL" id="JAENHP010000013">
    <property type="protein sequence ID" value="MBM2620174.1"/>
    <property type="molecule type" value="Genomic_DNA"/>
</dbReference>
<evidence type="ECO:0000313" key="2">
    <source>
        <dbReference type="EMBL" id="MBM2620174.1"/>
    </source>
</evidence>
<dbReference type="Proteomes" id="UP000632138">
    <property type="component" value="Unassembled WGS sequence"/>
</dbReference>